<reference evidence="1 2" key="1">
    <citation type="submission" date="2016-04" db="EMBL/GenBank/DDBJ databases">
        <title>Draft genome sequence of Aeribacillus pallidus 8m3 from petroleum reservoir.</title>
        <authorList>
            <person name="Poltaraus A.B."/>
            <person name="Nazina T.N."/>
            <person name="Tourova T.P."/>
            <person name="Malakho S.M."/>
            <person name="Korshunova A.V."/>
            <person name="Sokolova D.S."/>
        </authorList>
    </citation>
    <scope>NUCLEOTIDE SEQUENCE [LARGE SCALE GENOMIC DNA]</scope>
    <source>
        <strain evidence="1 2">8m3</strain>
    </source>
</reference>
<proteinExistence type="predicted"/>
<gene>
    <name evidence="1" type="ORF">AZI98_08935</name>
</gene>
<dbReference type="RefSeq" id="WP_063387939.1">
    <property type="nucleotide sequence ID" value="NZ_LWBR01000024.1"/>
</dbReference>
<accession>A0A161ZSV4</accession>
<sequence>METDLKYYEVLRGYKRFSRFVKSDINKLLLINTVNNCINGSEWPRSYYNLRDEYLPELLGEEASKFFFWFALGGDLVVDEELKVDEEDIPLLNYIRFNFSQKFIKAKKFNINPNGFSEVYFTHGAEKDRFNTYIMRNDDMQFMLRSNAYEFISMMKEMLDYFSQMVESDVINIDDEDFVENLFEMKTSLESILEKVSGKDIENGSEQ</sequence>
<dbReference type="Proteomes" id="UP000076476">
    <property type="component" value="Unassembled WGS sequence"/>
</dbReference>
<dbReference type="EMBL" id="LWBR01000024">
    <property type="protein sequence ID" value="KZN96177.1"/>
    <property type="molecule type" value="Genomic_DNA"/>
</dbReference>
<keyword evidence="2" id="KW-1185">Reference proteome</keyword>
<comment type="caution">
    <text evidence="1">The sequence shown here is derived from an EMBL/GenBank/DDBJ whole genome shotgun (WGS) entry which is preliminary data.</text>
</comment>
<protein>
    <submittedName>
        <fullName evidence="1">Uncharacterized protein</fullName>
    </submittedName>
</protein>
<evidence type="ECO:0000313" key="1">
    <source>
        <dbReference type="EMBL" id="KZN96177.1"/>
    </source>
</evidence>
<dbReference type="OrthoDB" id="9965567at2"/>
<name>A0A161ZSV4_9BACI</name>
<dbReference type="STRING" id="33936.AZI98_08935"/>
<dbReference type="AlphaFoldDB" id="A0A161ZSV4"/>
<evidence type="ECO:0000313" key="2">
    <source>
        <dbReference type="Proteomes" id="UP000076476"/>
    </source>
</evidence>
<organism evidence="1 2">
    <name type="scientific">Aeribacillus pallidus</name>
    <dbReference type="NCBI Taxonomy" id="33936"/>
    <lineage>
        <taxon>Bacteria</taxon>
        <taxon>Bacillati</taxon>
        <taxon>Bacillota</taxon>
        <taxon>Bacilli</taxon>
        <taxon>Bacillales</taxon>
        <taxon>Bacillaceae</taxon>
        <taxon>Aeribacillus</taxon>
    </lineage>
</organism>